<dbReference type="OrthoDB" id="5644263at2"/>
<keyword evidence="3" id="KW-1185">Reference proteome</keyword>
<name>A0A0Q9YYW8_9GAMM</name>
<dbReference type="Pfam" id="PF05677">
    <property type="entry name" value="DUF818"/>
    <property type="match status" value="1"/>
</dbReference>
<reference evidence="2" key="3">
    <citation type="submission" date="2021-06" db="EMBL/GenBank/DDBJ databases">
        <title>Genomic Description and Analysis of Intracellular Bacteria, Candidatus Berkiella cookevillensis and Candidatus Berkiella aquae.</title>
        <authorList>
            <person name="Kidane D.T."/>
            <person name="Mehari Y.T."/>
            <person name="Rice F.C."/>
            <person name="Arivett B.A."/>
            <person name="Farone A.L."/>
            <person name="Berk S.G."/>
            <person name="Farone M.B."/>
        </authorList>
    </citation>
    <scope>NUCLEOTIDE SEQUENCE</scope>
    <source>
        <strain evidence="2">HT99</strain>
    </source>
</reference>
<organism evidence="1">
    <name type="scientific">Candidatus Berkiella aquae</name>
    <dbReference type="NCBI Taxonomy" id="295108"/>
    <lineage>
        <taxon>Bacteria</taxon>
        <taxon>Pseudomonadati</taxon>
        <taxon>Pseudomonadota</taxon>
        <taxon>Gammaproteobacteria</taxon>
        <taxon>Candidatus Berkiellales</taxon>
        <taxon>Candidatus Berkiellaceae</taxon>
        <taxon>Candidatus Berkiella</taxon>
    </lineage>
</organism>
<dbReference type="EMBL" id="LKAJ01000003">
    <property type="protein sequence ID" value="KRG21905.1"/>
    <property type="molecule type" value="Genomic_DNA"/>
</dbReference>
<evidence type="ECO:0008006" key="4">
    <source>
        <dbReference type="Google" id="ProtNLM"/>
    </source>
</evidence>
<dbReference type="InterPro" id="IPR008536">
    <property type="entry name" value="DUF818"/>
</dbReference>
<accession>A0A0Q9YYW8</accession>
<reference evidence="1" key="1">
    <citation type="submission" date="2015-09" db="EMBL/GenBank/DDBJ databases">
        <title>Draft Genome Sequences of Two Novel Amoeba-resistant Intranuclear Bacteria, Candidatus Berkiella cookevillensis and Candidatus Berkiella aquae.</title>
        <authorList>
            <person name="Mehari Y.T."/>
            <person name="Arivett B.A."/>
            <person name="Farone A.L."/>
            <person name="Gunderson J.H."/>
            <person name="Farone M.B."/>
        </authorList>
    </citation>
    <scope>NUCLEOTIDE SEQUENCE [LARGE SCALE GENOMIC DNA]</scope>
    <source>
        <strain evidence="1">HT99</strain>
    </source>
</reference>
<proteinExistence type="predicted"/>
<dbReference type="Proteomes" id="UP000051497">
    <property type="component" value="Unassembled WGS sequence"/>
</dbReference>
<sequence length="343" mass="37472">MGFDESFNNCVVINFDYPGVGDSTGKSTKSKHLVDAGMAQVQRLLDMGVPAENILLKGQSIGGGVATLTAAKFHQEGHRVHLYNQRSFSKLSTAAKQMLGGGRLGSIAASIIKATGWEIDSLKAWKKIPDAYKDFCFAVNDTVIPADKAGLAGALGKFDDKDRRLETAISYPKGKPPTPIKVGHNTNVYGSELSPTSQTVKNANGMLAIEMFDNVVKKALFTNHVEINLDDSQKIQVEHLIHSLNRKPSSPTSKLSFNTNQVMLEKVFGKNGSQVMKLLESIKQEGKITDKQLSVLENYCERAQKKVAKDPSVGSFLVNANELIKAIKIQQDPSLRRSQSVRQ</sequence>
<dbReference type="RefSeq" id="WP_075065724.1">
    <property type="nucleotide sequence ID" value="NZ_LKAJ02000001.1"/>
</dbReference>
<comment type="caution">
    <text evidence="1">The sequence shown here is derived from an EMBL/GenBank/DDBJ whole genome shotgun (WGS) entry which is preliminary data.</text>
</comment>
<gene>
    <name evidence="2" type="ORF">HT99x_003095</name>
    <name evidence="1" type="ORF">HT99x_01099</name>
</gene>
<dbReference type="InterPro" id="IPR029058">
    <property type="entry name" value="AB_hydrolase_fold"/>
</dbReference>
<evidence type="ECO:0000313" key="1">
    <source>
        <dbReference type="EMBL" id="KRG21905.1"/>
    </source>
</evidence>
<evidence type="ECO:0000313" key="2">
    <source>
        <dbReference type="EMBL" id="MCS5710403.1"/>
    </source>
</evidence>
<dbReference type="AlphaFoldDB" id="A0A0Q9YYW8"/>
<protein>
    <recommendedName>
        <fullName evidence="4">Alpha/beta hydrolase family protein</fullName>
    </recommendedName>
</protein>
<dbReference type="SUPFAM" id="SSF53474">
    <property type="entry name" value="alpha/beta-Hydrolases"/>
    <property type="match status" value="1"/>
</dbReference>
<dbReference type="Gene3D" id="3.40.50.1820">
    <property type="entry name" value="alpha/beta hydrolase"/>
    <property type="match status" value="1"/>
</dbReference>
<reference evidence="2" key="2">
    <citation type="journal article" date="2016" name="Genome Announc.">
        <title>Draft Genome Sequences of Two Novel Amoeba-Resistant Intranuclear Bacteria, 'Candidatus Berkiella cookevillensis' and 'Candidatus Berkiella aquae'.</title>
        <authorList>
            <person name="Mehari Y.T."/>
            <person name="Arivett B.A."/>
            <person name="Farone A.L."/>
            <person name="Gunderson J.H."/>
            <person name="Farone M.B."/>
        </authorList>
    </citation>
    <scope>NUCLEOTIDE SEQUENCE</scope>
    <source>
        <strain evidence="2">HT99</strain>
    </source>
</reference>
<evidence type="ECO:0000313" key="3">
    <source>
        <dbReference type="Proteomes" id="UP000051497"/>
    </source>
</evidence>
<dbReference type="STRING" id="295108.HT99x_01099"/>
<dbReference type="EMBL" id="LKAJ02000001">
    <property type="protein sequence ID" value="MCS5710403.1"/>
    <property type="molecule type" value="Genomic_DNA"/>
</dbReference>